<dbReference type="EMBL" id="AP014959">
    <property type="protein sequence ID" value="BAS86755.1"/>
    <property type="molecule type" value="Genomic_DNA"/>
</dbReference>
<organism evidence="2 3">
    <name type="scientific">Oryza sativa subsp. japonica</name>
    <name type="common">Rice</name>
    <dbReference type="NCBI Taxonomy" id="39947"/>
    <lineage>
        <taxon>Eukaryota</taxon>
        <taxon>Viridiplantae</taxon>
        <taxon>Streptophyta</taxon>
        <taxon>Embryophyta</taxon>
        <taxon>Tracheophyta</taxon>
        <taxon>Spermatophyta</taxon>
        <taxon>Magnoliopsida</taxon>
        <taxon>Liliopsida</taxon>
        <taxon>Poales</taxon>
        <taxon>Poaceae</taxon>
        <taxon>BOP clade</taxon>
        <taxon>Oryzoideae</taxon>
        <taxon>Oryzeae</taxon>
        <taxon>Oryzinae</taxon>
        <taxon>Oryza</taxon>
        <taxon>Oryza sativa</taxon>
    </lineage>
</organism>
<keyword evidence="3" id="KW-1185">Reference proteome</keyword>
<dbReference type="Proteomes" id="UP000059680">
    <property type="component" value="Chromosome 3"/>
</dbReference>
<protein>
    <submittedName>
        <fullName evidence="2">Os03g0788550 protein</fullName>
    </submittedName>
</protein>
<dbReference type="Gramene" id="Os03t0788550-00">
    <property type="protein sequence ID" value="Os03t0788550-00"/>
    <property type="gene ID" value="Os03g0788550"/>
</dbReference>
<dbReference type="FunCoup" id="A0A0P0W3W9">
    <property type="interactions" value="331"/>
</dbReference>
<feature type="non-terminal residue" evidence="2">
    <location>
        <position position="1"/>
    </location>
</feature>
<evidence type="ECO:0000256" key="1">
    <source>
        <dbReference type="SAM" id="MobiDB-lite"/>
    </source>
</evidence>
<proteinExistence type="predicted"/>
<feature type="region of interest" description="Disordered" evidence="1">
    <location>
        <begin position="166"/>
        <end position="189"/>
    </location>
</feature>
<accession>A0A0P0W3W9</accession>
<gene>
    <name evidence="2" type="ordered locus">Os03g0788550</name>
    <name evidence="2" type="ORF">OSNPB_030788550</name>
</gene>
<dbReference type="AlphaFoldDB" id="A0A0P0W3W9"/>
<name>A0A0P0W3W9_ORYSJ</name>
<sequence length="209" mass="21707">MKTKVNGLESGLLRLVGEEEVLGLEITVHHAHGVAHLDDADDDPGELRRLPLGVVPLLDDPVEQLAAGAELHDEVHGDGVLVGAPDGDHVGVAGEVVHYLDLAADVLDVVVGDQLPLQDGLAGELLAGGALHAQVRRPELPLPELPPQAVLVLETLRLALQHRADEQPGAGDALHRRHPRPRPGGLAGVRAGARLGGVLLGGGGVRGRD</sequence>
<evidence type="ECO:0000313" key="3">
    <source>
        <dbReference type="Proteomes" id="UP000059680"/>
    </source>
</evidence>
<dbReference type="eggNOG" id="ENOG502T0XB">
    <property type="taxonomic scope" value="Eukaryota"/>
</dbReference>
<reference evidence="2 3" key="2">
    <citation type="journal article" date="2013" name="Plant Cell Physiol.">
        <title>Rice Annotation Project Database (RAP-DB): an integrative and interactive database for rice genomics.</title>
        <authorList>
            <person name="Sakai H."/>
            <person name="Lee S.S."/>
            <person name="Tanaka T."/>
            <person name="Numa H."/>
            <person name="Kim J."/>
            <person name="Kawahara Y."/>
            <person name="Wakimoto H."/>
            <person name="Yang C.C."/>
            <person name="Iwamoto M."/>
            <person name="Abe T."/>
            <person name="Yamada Y."/>
            <person name="Muto A."/>
            <person name="Inokuchi H."/>
            <person name="Ikemura T."/>
            <person name="Matsumoto T."/>
            <person name="Sasaki T."/>
            <person name="Itoh T."/>
        </authorList>
    </citation>
    <scope>NUCLEOTIDE SEQUENCE [LARGE SCALE GENOMIC DNA]</scope>
    <source>
        <strain evidence="3">cv. Nipponbare</strain>
    </source>
</reference>
<reference evidence="3" key="1">
    <citation type="journal article" date="2005" name="Nature">
        <title>The map-based sequence of the rice genome.</title>
        <authorList>
            <consortium name="International rice genome sequencing project (IRGSP)"/>
            <person name="Matsumoto T."/>
            <person name="Wu J."/>
            <person name="Kanamori H."/>
            <person name="Katayose Y."/>
            <person name="Fujisawa M."/>
            <person name="Namiki N."/>
            <person name="Mizuno H."/>
            <person name="Yamamoto K."/>
            <person name="Antonio B.A."/>
            <person name="Baba T."/>
            <person name="Sakata K."/>
            <person name="Nagamura Y."/>
            <person name="Aoki H."/>
            <person name="Arikawa K."/>
            <person name="Arita K."/>
            <person name="Bito T."/>
            <person name="Chiden Y."/>
            <person name="Fujitsuka N."/>
            <person name="Fukunaka R."/>
            <person name="Hamada M."/>
            <person name="Harada C."/>
            <person name="Hayashi A."/>
            <person name="Hijishita S."/>
            <person name="Honda M."/>
            <person name="Hosokawa S."/>
            <person name="Ichikawa Y."/>
            <person name="Idonuma A."/>
            <person name="Iijima M."/>
            <person name="Ikeda M."/>
            <person name="Ikeno M."/>
            <person name="Ito K."/>
            <person name="Ito S."/>
            <person name="Ito T."/>
            <person name="Ito Y."/>
            <person name="Ito Y."/>
            <person name="Iwabuchi A."/>
            <person name="Kamiya K."/>
            <person name="Karasawa W."/>
            <person name="Kurita K."/>
            <person name="Katagiri S."/>
            <person name="Kikuta A."/>
            <person name="Kobayashi H."/>
            <person name="Kobayashi N."/>
            <person name="Machita K."/>
            <person name="Maehara T."/>
            <person name="Masukawa M."/>
            <person name="Mizubayashi T."/>
            <person name="Mukai Y."/>
            <person name="Nagasaki H."/>
            <person name="Nagata Y."/>
            <person name="Naito S."/>
            <person name="Nakashima M."/>
            <person name="Nakama Y."/>
            <person name="Nakamichi Y."/>
            <person name="Nakamura M."/>
            <person name="Meguro A."/>
            <person name="Negishi M."/>
            <person name="Ohta I."/>
            <person name="Ohta T."/>
            <person name="Okamoto M."/>
            <person name="Ono N."/>
            <person name="Saji S."/>
            <person name="Sakaguchi M."/>
            <person name="Sakai K."/>
            <person name="Shibata M."/>
            <person name="Shimokawa T."/>
            <person name="Song J."/>
            <person name="Takazaki Y."/>
            <person name="Terasawa K."/>
            <person name="Tsugane M."/>
            <person name="Tsuji K."/>
            <person name="Ueda S."/>
            <person name="Waki K."/>
            <person name="Yamagata H."/>
            <person name="Yamamoto M."/>
            <person name="Yamamoto S."/>
            <person name="Yamane H."/>
            <person name="Yoshiki S."/>
            <person name="Yoshihara R."/>
            <person name="Yukawa K."/>
            <person name="Zhong H."/>
            <person name="Yano M."/>
            <person name="Yuan Q."/>
            <person name="Ouyang S."/>
            <person name="Liu J."/>
            <person name="Jones K.M."/>
            <person name="Gansberger K."/>
            <person name="Moffat K."/>
            <person name="Hill J."/>
            <person name="Bera J."/>
            <person name="Fadrosh D."/>
            <person name="Jin S."/>
            <person name="Johri S."/>
            <person name="Kim M."/>
            <person name="Overton L."/>
            <person name="Reardon M."/>
            <person name="Tsitrin T."/>
            <person name="Vuong H."/>
            <person name="Weaver B."/>
            <person name="Ciecko A."/>
            <person name="Tallon L."/>
            <person name="Jackson J."/>
            <person name="Pai G."/>
            <person name="Aken S.V."/>
            <person name="Utterback T."/>
            <person name="Reidmuller S."/>
            <person name="Feldblyum T."/>
            <person name="Hsiao J."/>
            <person name="Zismann V."/>
            <person name="Iobst S."/>
            <person name="de Vazeille A.R."/>
            <person name="Buell C.R."/>
            <person name="Ying K."/>
            <person name="Li Y."/>
            <person name="Lu T."/>
            <person name="Huang Y."/>
            <person name="Zhao Q."/>
            <person name="Feng Q."/>
            <person name="Zhang L."/>
            <person name="Zhu J."/>
            <person name="Weng Q."/>
            <person name="Mu J."/>
            <person name="Lu Y."/>
            <person name="Fan D."/>
            <person name="Liu Y."/>
            <person name="Guan J."/>
            <person name="Zhang Y."/>
            <person name="Yu S."/>
            <person name="Liu X."/>
            <person name="Zhang Y."/>
            <person name="Hong G."/>
            <person name="Han B."/>
            <person name="Choisne N."/>
            <person name="Demange N."/>
            <person name="Orjeda G."/>
            <person name="Samain S."/>
            <person name="Cattolico L."/>
            <person name="Pelletier E."/>
            <person name="Couloux A."/>
            <person name="Segurens B."/>
            <person name="Wincker P."/>
            <person name="D'Hont A."/>
            <person name="Scarpelli C."/>
            <person name="Weissenbach J."/>
            <person name="Salanoubat M."/>
            <person name="Quetier F."/>
            <person name="Yu Y."/>
            <person name="Kim H.R."/>
            <person name="Rambo T."/>
            <person name="Currie J."/>
            <person name="Collura K."/>
            <person name="Luo M."/>
            <person name="Yang T."/>
            <person name="Ammiraju J.S.S."/>
            <person name="Engler F."/>
            <person name="Soderlund C."/>
            <person name="Wing R.A."/>
            <person name="Palmer L.E."/>
            <person name="de la Bastide M."/>
            <person name="Spiegel L."/>
            <person name="Nascimento L."/>
            <person name="Zutavern T."/>
            <person name="O'Shaughnessy A."/>
            <person name="Dike S."/>
            <person name="Dedhia N."/>
            <person name="Preston R."/>
            <person name="Balija V."/>
            <person name="McCombie W.R."/>
            <person name="Chow T."/>
            <person name="Chen H."/>
            <person name="Chung M."/>
            <person name="Chen C."/>
            <person name="Shaw J."/>
            <person name="Wu H."/>
            <person name="Hsiao K."/>
            <person name="Chao Y."/>
            <person name="Chu M."/>
            <person name="Cheng C."/>
            <person name="Hour A."/>
            <person name="Lee P."/>
            <person name="Lin S."/>
            <person name="Lin Y."/>
            <person name="Liou J."/>
            <person name="Liu S."/>
            <person name="Hsing Y."/>
            <person name="Raghuvanshi S."/>
            <person name="Mohanty A."/>
            <person name="Bharti A.K."/>
            <person name="Gaur A."/>
            <person name="Gupta V."/>
            <person name="Kumar D."/>
            <person name="Ravi V."/>
            <person name="Vij S."/>
            <person name="Kapur A."/>
            <person name="Khurana P."/>
            <person name="Khurana P."/>
            <person name="Khurana J.P."/>
            <person name="Tyagi A.K."/>
            <person name="Gaikwad K."/>
            <person name="Singh A."/>
            <person name="Dalal V."/>
            <person name="Srivastava S."/>
            <person name="Dixit A."/>
            <person name="Pal A.K."/>
            <person name="Ghazi I.A."/>
            <person name="Yadav M."/>
            <person name="Pandit A."/>
            <person name="Bhargava A."/>
            <person name="Sureshbabu K."/>
            <person name="Batra K."/>
            <person name="Sharma T.R."/>
            <person name="Mohapatra T."/>
            <person name="Singh N.K."/>
            <person name="Messing J."/>
            <person name="Nelson A.B."/>
            <person name="Fuks G."/>
            <person name="Kavchok S."/>
            <person name="Keizer G."/>
            <person name="Linton E."/>
            <person name="Llaca V."/>
            <person name="Song R."/>
            <person name="Tanyolac B."/>
            <person name="Young S."/>
            <person name="Ho-Il K."/>
            <person name="Hahn J.H."/>
            <person name="Sangsakoo G."/>
            <person name="Vanavichit A."/>
            <person name="de Mattos Luiz.A.T."/>
            <person name="Zimmer P.D."/>
            <person name="Malone G."/>
            <person name="Dellagostin O."/>
            <person name="de Oliveira A.C."/>
            <person name="Bevan M."/>
            <person name="Bancroft I."/>
            <person name="Minx P."/>
            <person name="Cordum H."/>
            <person name="Wilson R."/>
            <person name="Cheng Z."/>
            <person name="Jin W."/>
            <person name="Jiang J."/>
            <person name="Leong S.A."/>
            <person name="Iwama H."/>
            <person name="Gojobori T."/>
            <person name="Itoh T."/>
            <person name="Niimura Y."/>
            <person name="Fujii Y."/>
            <person name="Habara T."/>
            <person name="Sakai H."/>
            <person name="Sato Y."/>
            <person name="Wilson G."/>
            <person name="Kumar K."/>
            <person name="McCouch S."/>
            <person name="Juretic N."/>
            <person name="Hoen D."/>
            <person name="Wright S."/>
            <person name="Bruskiewich R."/>
            <person name="Bureau T."/>
            <person name="Miyao A."/>
            <person name="Hirochika H."/>
            <person name="Nishikawa T."/>
            <person name="Kadowaki K."/>
            <person name="Sugiura M."/>
            <person name="Burr B."/>
            <person name="Sasaki T."/>
        </authorList>
    </citation>
    <scope>NUCLEOTIDE SEQUENCE [LARGE SCALE GENOMIC DNA]</scope>
    <source>
        <strain evidence="3">cv. Nipponbare</strain>
    </source>
</reference>
<evidence type="ECO:0000313" key="2">
    <source>
        <dbReference type="EMBL" id="BAS86755.1"/>
    </source>
</evidence>
<dbReference type="PaxDb" id="39947-A0A0P0W3W9"/>
<reference evidence="2 3" key="3">
    <citation type="journal article" date="2013" name="Rice">
        <title>Improvement of the Oryza sativa Nipponbare reference genome using next generation sequence and optical map data.</title>
        <authorList>
            <person name="Kawahara Y."/>
            <person name="de la Bastide M."/>
            <person name="Hamilton J.P."/>
            <person name="Kanamori H."/>
            <person name="McCombie W.R."/>
            <person name="Ouyang S."/>
            <person name="Schwartz D.C."/>
            <person name="Tanaka T."/>
            <person name="Wu J."/>
            <person name="Zhou S."/>
            <person name="Childs K.L."/>
            <person name="Davidson R.M."/>
            <person name="Lin H."/>
            <person name="Quesada-Ocampo L."/>
            <person name="Vaillancourt B."/>
            <person name="Sakai H."/>
            <person name="Lee S.S."/>
            <person name="Kim J."/>
            <person name="Numa H."/>
            <person name="Itoh T."/>
            <person name="Buell C.R."/>
            <person name="Matsumoto T."/>
        </authorList>
    </citation>
    <scope>NUCLEOTIDE SEQUENCE [LARGE SCALE GENOMIC DNA]</scope>
    <source>
        <strain evidence="3">cv. Nipponbare</strain>
    </source>
</reference>
<dbReference type="InParanoid" id="A0A0P0W3W9"/>